<evidence type="ECO:0000313" key="2">
    <source>
        <dbReference type="EMBL" id="KAH6821211.1"/>
    </source>
</evidence>
<dbReference type="Proteomes" id="UP001190926">
    <property type="component" value="Unassembled WGS sequence"/>
</dbReference>
<name>A0AAD4IU73_PERFH</name>
<reference evidence="2 3" key="1">
    <citation type="journal article" date="2021" name="Nat. Commun.">
        <title>Incipient diploidization of the medicinal plant Perilla within 10,000 years.</title>
        <authorList>
            <person name="Zhang Y."/>
            <person name="Shen Q."/>
            <person name="Leng L."/>
            <person name="Zhang D."/>
            <person name="Chen S."/>
            <person name="Shi Y."/>
            <person name="Ning Z."/>
            <person name="Chen S."/>
        </authorList>
    </citation>
    <scope>NUCLEOTIDE SEQUENCE [LARGE SCALE GENOMIC DNA]</scope>
    <source>
        <strain evidence="3">cv. PC099</strain>
    </source>
</reference>
<dbReference type="EMBL" id="SDAM02002349">
    <property type="protein sequence ID" value="KAH6821211.1"/>
    <property type="molecule type" value="Genomic_DNA"/>
</dbReference>
<evidence type="ECO:0000313" key="3">
    <source>
        <dbReference type="Proteomes" id="UP001190926"/>
    </source>
</evidence>
<accession>A0AAD4IU73</accession>
<feature type="region of interest" description="Disordered" evidence="1">
    <location>
        <begin position="1"/>
        <end position="95"/>
    </location>
</feature>
<proteinExistence type="predicted"/>
<dbReference type="AlphaFoldDB" id="A0AAD4IU73"/>
<feature type="compositionally biased region" description="Acidic residues" evidence="1">
    <location>
        <begin position="77"/>
        <end position="94"/>
    </location>
</feature>
<comment type="caution">
    <text evidence="2">The sequence shown here is derived from an EMBL/GenBank/DDBJ whole genome shotgun (WGS) entry which is preliminary data.</text>
</comment>
<organism evidence="2 3">
    <name type="scientific">Perilla frutescens var. hirtella</name>
    <name type="common">Perilla citriodora</name>
    <name type="synonym">Perilla setoyensis</name>
    <dbReference type="NCBI Taxonomy" id="608512"/>
    <lineage>
        <taxon>Eukaryota</taxon>
        <taxon>Viridiplantae</taxon>
        <taxon>Streptophyta</taxon>
        <taxon>Embryophyta</taxon>
        <taxon>Tracheophyta</taxon>
        <taxon>Spermatophyta</taxon>
        <taxon>Magnoliopsida</taxon>
        <taxon>eudicotyledons</taxon>
        <taxon>Gunneridae</taxon>
        <taxon>Pentapetalae</taxon>
        <taxon>asterids</taxon>
        <taxon>lamiids</taxon>
        <taxon>Lamiales</taxon>
        <taxon>Lamiaceae</taxon>
        <taxon>Nepetoideae</taxon>
        <taxon>Elsholtzieae</taxon>
        <taxon>Perilla</taxon>
    </lineage>
</organism>
<keyword evidence="3" id="KW-1185">Reference proteome</keyword>
<feature type="compositionally biased region" description="Low complexity" evidence="1">
    <location>
        <begin position="14"/>
        <end position="33"/>
    </location>
</feature>
<evidence type="ECO:0000256" key="1">
    <source>
        <dbReference type="SAM" id="MobiDB-lite"/>
    </source>
</evidence>
<feature type="compositionally biased region" description="Polar residues" evidence="1">
    <location>
        <begin position="50"/>
        <end position="71"/>
    </location>
</feature>
<gene>
    <name evidence="2" type="ORF">C2S53_010325</name>
</gene>
<sequence length="155" mass="16986">MDGYLPRLTAPGCSQSSQSPSPSHSASASATTSTHKRKLSSEDHAPPFPSSFSNTRDGPLTSNDDLESNNVHGADSNSDDESEEIVDDEKEEHDDFMRNFTASRLEICNTGGPTVRNAKIKDESSMMSMSRLCRRWEMLLEIFLNVVTLSSVMGP</sequence>
<protein>
    <submittedName>
        <fullName evidence="2">Uncharacterized protein</fullName>
    </submittedName>
</protein>